<sequence length="177" mass="19650">MASPAAPPWAPAQTAALFTCPGLSLEQYDANLDFFLNHLLTPKRLTDFVNLIKKREKQGSFNGADPDTASPLADLAANPEHWIRKIAGVECSLELLRTEEFYQPESCLAALKDIGDLLALASLAYYPCRIQWGRFSNPTVWDWPQAGDFAEDQDTNPFPSFCQGRLAPRIALPRLSL</sequence>
<feature type="non-terminal residue" evidence="1">
    <location>
        <position position="177"/>
    </location>
</feature>
<name>X1TRX3_9ZZZZ</name>
<protein>
    <submittedName>
        <fullName evidence="1">Uncharacterized protein</fullName>
    </submittedName>
</protein>
<gene>
    <name evidence="1" type="ORF">S12H4_54165</name>
</gene>
<dbReference type="AlphaFoldDB" id="X1TRX3"/>
<dbReference type="EMBL" id="BARW01034586">
    <property type="protein sequence ID" value="GAJ07984.1"/>
    <property type="molecule type" value="Genomic_DNA"/>
</dbReference>
<proteinExistence type="predicted"/>
<comment type="caution">
    <text evidence="1">The sequence shown here is derived from an EMBL/GenBank/DDBJ whole genome shotgun (WGS) entry which is preliminary data.</text>
</comment>
<organism evidence="1">
    <name type="scientific">marine sediment metagenome</name>
    <dbReference type="NCBI Taxonomy" id="412755"/>
    <lineage>
        <taxon>unclassified sequences</taxon>
        <taxon>metagenomes</taxon>
        <taxon>ecological metagenomes</taxon>
    </lineage>
</organism>
<reference evidence="1" key="1">
    <citation type="journal article" date="2014" name="Front. Microbiol.">
        <title>High frequency of phylogenetically diverse reductive dehalogenase-homologous genes in deep subseafloor sedimentary metagenomes.</title>
        <authorList>
            <person name="Kawai M."/>
            <person name="Futagami T."/>
            <person name="Toyoda A."/>
            <person name="Takaki Y."/>
            <person name="Nishi S."/>
            <person name="Hori S."/>
            <person name="Arai W."/>
            <person name="Tsubouchi T."/>
            <person name="Morono Y."/>
            <person name="Uchiyama I."/>
            <person name="Ito T."/>
            <person name="Fujiyama A."/>
            <person name="Inagaki F."/>
            <person name="Takami H."/>
        </authorList>
    </citation>
    <scope>NUCLEOTIDE SEQUENCE</scope>
    <source>
        <strain evidence="1">Expedition CK06-06</strain>
    </source>
</reference>
<accession>X1TRX3</accession>
<evidence type="ECO:0000313" key="1">
    <source>
        <dbReference type="EMBL" id="GAJ07984.1"/>
    </source>
</evidence>